<keyword evidence="1" id="KW-0175">Coiled coil</keyword>
<feature type="compositionally biased region" description="Polar residues" evidence="2">
    <location>
        <begin position="135"/>
        <end position="145"/>
    </location>
</feature>
<protein>
    <submittedName>
        <fullName evidence="4">Reticulocyte-binding protein 3</fullName>
    </submittedName>
</protein>
<dbReference type="VEuPathDB" id="PlasmoDB:PCYB_147650"/>
<feature type="region of interest" description="Disordered" evidence="2">
    <location>
        <begin position="44"/>
        <end position="87"/>
    </location>
</feature>
<accession>I6R717</accession>
<feature type="coiled-coil region" evidence="1">
    <location>
        <begin position="1520"/>
        <end position="1588"/>
    </location>
</feature>
<organism evidence="4">
    <name type="scientific">Plasmodium cynomolgi</name>
    <dbReference type="NCBI Taxonomy" id="5827"/>
    <lineage>
        <taxon>Eukaryota</taxon>
        <taxon>Sar</taxon>
        <taxon>Alveolata</taxon>
        <taxon>Apicomplexa</taxon>
        <taxon>Aconoidasida</taxon>
        <taxon>Haemosporida</taxon>
        <taxon>Plasmodiidae</taxon>
        <taxon>Plasmodium</taxon>
        <taxon>Plasmodium (Plasmodium)</taxon>
    </lineage>
</organism>
<feature type="coiled-coil region" evidence="1">
    <location>
        <begin position="1195"/>
        <end position="1222"/>
    </location>
</feature>
<name>I6R717_9APIC</name>
<gene>
    <name evidence="4" type="primary">RBP3</name>
</gene>
<feature type="compositionally biased region" description="Basic and acidic residues" evidence="2">
    <location>
        <begin position="115"/>
        <end position="133"/>
    </location>
</feature>
<dbReference type="EMBL" id="JQ422043">
    <property type="protein sequence ID" value="AFM44724.1"/>
    <property type="molecule type" value="Genomic_DNA"/>
</dbReference>
<reference evidence="4" key="1">
    <citation type="journal article" date="2012" name="Nat. Genet.">
        <title>Plasmodium cynomolgi genome sequences provide insight into Plasmodium vivax and the monkey malaria clade.</title>
        <authorList>
            <person name="Tachibana S."/>
            <person name="Sullivan S.A."/>
            <person name="Kawai S."/>
            <person name="Nakamura S."/>
            <person name="Kim H.R."/>
            <person name="Goto N."/>
            <person name="Arisue N."/>
            <person name="Palacpac N.M.Q."/>
            <person name="Honma H."/>
            <person name="Yagi M."/>
            <person name="Tougan T."/>
            <person name="Katakai Y."/>
            <person name="Kaneko O."/>
            <person name="Mita T."/>
            <person name="Kita K."/>
            <person name="Yasutomi Y."/>
            <person name="Sutton P.L."/>
            <person name="Shakhbatyan R."/>
            <person name="Horii T."/>
            <person name="Yasunaga T."/>
            <person name="Barnwell J.W."/>
            <person name="Escalante A.A."/>
            <person name="Carlton J.M."/>
            <person name="Tanabe K."/>
        </authorList>
    </citation>
    <scope>NUCLEOTIDE SEQUENCE</scope>
    <source>
        <strain evidence="4">Berok</strain>
    </source>
</reference>
<feature type="coiled-coil region" evidence="1">
    <location>
        <begin position="1424"/>
        <end position="1451"/>
    </location>
</feature>
<feature type="coiled-coil region" evidence="1">
    <location>
        <begin position="2360"/>
        <end position="2387"/>
    </location>
</feature>
<evidence type="ECO:0000256" key="1">
    <source>
        <dbReference type="SAM" id="Coils"/>
    </source>
</evidence>
<dbReference type="VEuPathDB" id="PlasmoDB:PcyM_1476400"/>
<evidence type="ECO:0000256" key="3">
    <source>
        <dbReference type="SAM" id="SignalP"/>
    </source>
</evidence>
<feature type="chain" id="PRO_5003705698" evidence="3">
    <location>
        <begin position="23"/>
        <end position="2804"/>
    </location>
</feature>
<feature type="region of interest" description="Disordered" evidence="2">
    <location>
        <begin position="2639"/>
        <end position="2734"/>
    </location>
</feature>
<feature type="compositionally biased region" description="Polar residues" evidence="2">
    <location>
        <begin position="2725"/>
        <end position="2734"/>
    </location>
</feature>
<feature type="region of interest" description="Disordered" evidence="2">
    <location>
        <begin position="114"/>
        <end position="145"/>
    </location>
</feature>
<proteinExistence type="predicted"/>
<feature type="signal peptide" evidence="3">
    <location>
        <begin position="1"/>
        <end position="22"/>
    </location>
</feature>
<feature type="coiled-coil region" evidence="1">
    <location>
        <begin position="610"/>
        <end position="658"/>
    </location>
</feature>
<evidence type="ECO:0000313" key="4">
    <source>
        <dbReference type="EMBL" id="AFM44724.1"/>
    </source>
</evidence>
<feature type="compositionally biased region" description="Basic and acidic residues" evidence="2">
    <location>
        <begin position="2702"/>
        <end position="2724"/>
    </location>
</feature>
<reference evidence="4" key="2">
    <citation type="submission" date="2012-01" db="EMBL/GenBank/DDBJ databases">
        <authorList>
            <person name="Tachibana S.-I."/>
            <person name="Sullivan S.A."/>
            <person name="Barnwell J.W."/>
            <person name="Carlton J.M."/>
            <person name="Tanabe K."/>
        </authorList>
    </citation>
    <scope>NUCLEOTIDE SEQUENCE</scope>
    <source>
        <strain evidence="4">Berok</strain>
    </source>
</reference>
<sequence>MKKNGWWEVSFGVLLLIGTSWENVINESNKHKKEETNSSVNFYWGSKNESEYPGRKKKNLQKHSLSPGGEGYRKDSTPNDNNGNESGLFKKKALIHLRDSKFIRKPSRYAYIKSNGEDNLDRHPSSTEKEAKNDPNGSPSSFLQNMNVPTVEEILDYFEILGEKGELIFSLEAYYVDIYTCKEILRFINRKTLTSFSGNYGKEKKNEDNDYNSWPIKDSRITNLHHYMKLFIMHCNNEKINLLNRMNSLEDPQIGGNEQVSIAEDSTTYKLLINEYVNCLKEDNEDVKKKIEDAKERITNEYEKKYCPNKCNSNVYFESVHLYLSYVNNNADILYNSNISDAKEFLKSGTSIVNIIEKEIGSNNIINSIKFLQSEINNIINNYNYHIKNIKNAIDNIREHKKNDSSIGFDKESLVEKSFDLAKNISVYKYNNEMFNRMKALYDIKSTKCKKLFTILAEELKHKFNSFSETVTFQKKYDSIINDWKYILDYAKDVYNKNLTKIKNYEGNEGLEVIIVRNKVKEKLATLEGLVDRLDNLYNIIKSKYAIVMSAKSLIGELKNEFKTGEKGDYKFDDLIRLMETISSKINTVNESVDSIHKTYSNIQYVEIQIENLSASLDGYMNEIDALKSKGSTNDYIREEMESEMLFITENINNLKKILSLEEKANENIAQIDELIVGTSLDMNEIIDKKGNAYNKIKVITKDVYEGNLKDFLDEMSLNVEKNSNAINHSSSMDELDGVLNNIKDDYEKMKSIKCDNIPDSLQNITNLLKIISDAKEEILKIQFGDINGKLTNSLEQLKSVYDKLKVSTEEYTAGKGKIKEYKTVILKGEKEFFDKEYDKDDDMVEVKNAYADFLKHKDNFLKNRSKVFEEFHLAKEALKTARIYLLSYVDVPEKFNIMNGEANEKYNELIKEIKDKDIDTKLKNYEADFNQNNNLSDSIIKEVEQSNKNLCNLKILNRSIKDCSMDSNIIEELINKNNSLKEEIISQRNEIEKDNFMEHHVKINLKIKFDDARITLGRNLYESNLTSLKTRMKNILDFYTNSKKKYKDLNEADLKKIKENEEWKSAKELIDALNVEYEILKKQADSLISSKNSEIIKWIGNRIVDQNKEINEKVEKHVNLLDKIIAKSKSPIFVRDINHYKNDENKEKARQFNEEVEAFVVKIETQKEMLNKIKTNSNQYFAQANQKKNENIEFKAKENAMKEVYKQIRDASEELNNKLKEIPTLNDLQKIELKFEKNEIHDMVNQITTELKRSEHKMNEINSYKHEIDEVKKAKAGEELLDSPLFVYTEFYEKAERSHSIVKDLFNEATGLNVKCENMECINEIKDNKKKIDGYLRNILTNNSTLHEALEYIKNMKEMLMDVNIHEIVRLVEKDATEAEKYSTLVKSEQDKSEVIIKELDKHFTDAKRLKTEMNKNLPIQRIDEIVKKIMKYKDEIAHREEEMNTYLKNTKQYRDNAFLHCRNVYSRKKRLEYLKEKGKADELQIDMDNVTMNENKCKTLEEDPALSEEEIKKRGNSYAEYEGKMNSLLNDISVLQIRTMYAKGKDQATNTMREIDQLHTGIQEKLKEAEEKLEQCKSKSQMNEKAYILNNEKSKTAYINVKLNLELVESNLSQIKNVKESVSNILSKSTNLKSSILGMSKIESDSSFDVLKKEEMHYMQYLKNIENEKKLMTDEKSNMDVIHENVLKIENALEKCKKNYEEGILEKAKETADKKKKLIESTRDSLNSLEPYFTEMFNESYLKKYNIKENFIGYQKSMKELYDEFGKSYKVIETNAAKVSEGTVKCDEARSLREEAQRAEININNKEETAKTNLNKIKQNEFMNFLFYTKEHVDKIQKACEQENAKIGEGHEYIKKIIIKIRKLTDEKSAFETLNTAKEKNNEIKKSSQQCNKNEAHNAFGKMIKASNFMGIKILTSLGSELSPEMHLETTSRTNSTLNFESEVEIKPENDAKLDAHKNLQVTYGYIQKIFKDSEETDRRQDEIEGWIREGNNKCHDIKSSNELKSKFKYTKYKGSITLNKINDALRKYAQLKAMTCSIVNDNEIMESSEFTKLKELSDVYNRKKKEQVSESEINGVNEEFQGIMKNVESLEKQFETTQEAESPGEITTEENSLVTEINKKIDSINSRIITIMTSLNELLVAGKACEKSSYASLIGNINAKTSSDLRLINNQKENAEKYVEYIKKNSNLINDDIRALNKYFDTNRINNYQLKNLGEAIKHANDLNAKEREAEGIVNDIKKEFVDVSLELEMNSLNSSKEKIMGYYNKLKDKIKSINDVCKNISLVKLKEMESSSDKYLEIAGKFKSVLDTQITRLLDNHMMLQDIEKNIIKNEEELKGISSTYTLKSIQKFNNVCKNIETNMQKLHEVEESNNSEEKQVKACIENVSHLINRANTLLNDLNDYDVVSHSAAKKSTDDATKEYITKIKGKVNNTIEAFQKVLERIQENNLHTQNNDYLNKGIYEIWKRANVIKVNFSENFPETDNYFQMGDYLKDIKNILNEVVGGANIEAYIENISQNIEEQINDTRNHRNVESILKAKKNIELYNEEVSKKLQSMNTTQDKILLKKKDMDNIFSIISVNMKNSVYINTKKYINEVDDLFNKLKVDIHKLENFINDTKLRIKQLEKGEAKVKTMKAVTGNLNEHSENASRDEDDESLGEVAQDSENSEESNDNQNQSKRNGANIDSKGDSSNNSLHKVHGLKENNKTGGNHSDDNRKEESHNEYNNSGGKNSWESYRYAGGITIAFFICSSAGFAIFTYNNHETEEADFVTDMDHFECDTYFNKREKEEIIEVSLNENEQYE</sequence>
<feature type="coiled-coil region" evidence="1">
    <location>
        <begin position="2429"/>
        <end position="2456"/>
    </location>
</feature>
<feature type="coiled-coil region" evidence="1">
    <location>
        <begin position="277"/>
        <end position="304"/>
    </location>
</feature>
<evidence type="ECO:0000256" key="2">
    <source>
        <dbReference type="SAM" id="MobiDB-lite"/>
    </source>
</evidence>
<keyword evidence="3" id="KW-0732">Signal</keyword>